<dbReference type="CDD" id="cd14134">
    <property type="entry name" value="PKc_CLK"/>
    <property type="match status" value="1"/>
</dbReference>
<gene>
    <name evidence="9" type="ORF">H0H81_000765</name>
</gene>
<dbReference type="PANTHER" id="PTHR45646">
    <property type="entry name" value="SERINE/THREONINE-PROTEIN KINASE DOA-RELATED"/>
    <property type="match status" value="1"/>
</dbReference>
<dbReference type="PROSITE" id="PS00108">
    <property type="entry name" value="PROTEIN_KINASE_ST"/>
    <property type="match status" value="1"/>
</dbReference>
<dbReference type="Pfam" id="PF00069">
    <property type="entry name" value="Pkinase"/>
    <property type="match status" value="1"/>
</dbReference>
<dbReference type="OrthoDB" id="283111at2759"/>
<keyword evidence="3 6" id="KW-0547">Nucleotide-binding</keyword>
<keyword evidence="4" id="KW-0418">Kinase</keyword>
<dbReference type="InterPro" id="IPR017441">
    <property type="entry name" value="Protein_kinase_ATP_BS"/>
</dbReference>
<dbReference type="AlphaFoldDB" id="A0A9P7GNJ8"/>
<feature type="region of interest" description="Disordered" evidence="7">
    <location>
        <begin position="98"/>
        <end position="170"/>
    </location>
</feature>
<evidence type="ECO:0000256" key="5">
    <source>
        <dbReference type="ARBA" id="ARBA00022840"/>
    </source>
</evidence>
<protein>
    <recommendedName>
        <fullName evidence="8">Protein kinase domain-containing protein</fullName>
    </recommendedName>
</protein>
<feature type="compositionally biased region" description="Low complexity" evidence="7">
    <location>
        <begin position="98"/>
        <end position="116"/>
    </location>
</feature>
<feature type="binding site" evidence="6">
    <location>
        <position position="216"/>
    </location>
    <ligand>
        <name>ATP</name>
        <dbReference type="ChEBI" id="CHEBI:30616"/>
    </ligand>
</feature>
<dbReference type="SUPFAM" id="SSF56112">
    <property type="entry name" value="Protein kinase-like (PK-like)"/>
    <property type="match status" value="1"/>
</dbReference>
<feature type="domain" description="Protein kinase" evidence="8">
    <location>
        <begin position="187"/>
        <end position="513"/>
    </location>
</feature>
<feature type="region of interest" description="Disordered" evidence="7">
    <location>
        <begin position="1"/>
        <end position="32"/>
    </location>
</feature>
<reference evidence="9" key="1">
    <citation type="submission" date="2021-02" db="EMBL/GenBank/DDBJ databases">
        <authorList>
            <person name="Nieuwenhuis M."/>
            <person name="Van De Peppel L.J.J."/>
        </authorList>
    </citation>
    <scope>NUCLEOTIDE SEQUENCE</scope>
    <source>
        <strain evidence="9">D49</strain>
    </source>
</reference>
<name>A0A9P7GNJ8_9AGAR</name>
<dbReference type="EMBL" id="JABCKI010000056">
    <property type="protein sequence ID" value="KAG5653378.1"/>
    <property type="molecule type" value="Genomic_DNA"/>
</dbReference>
<feature type="compositionally biased region" description="Basic residues" evidence="7">
    <location>
        <begin position="1"/>
        <end position="11"/>
    </location>
</feature>
<dbReference type="GO" id="GO:0043484">
    <property type="term" value="P:regulation of RNA splicing"/>
    <property type="evidence" value="ECO:0007669"/>
    <property type="project" value="TreeGrafter"/>
</dbReference>
<dbReference type="PROSITE" id="PS50011">
    <property type="entry name" value="PROTEIN_KINASE_DOM"/>
    <property type="match status" value="1"/>
</dbReference>
<evidence type="ECO:0000259" key="8">
    <source>
        <dbReference type="PROSITE" id="PS50011"/>
    </source>
</evidence>
<dbReference type="GO" id="GO:0005634">
    <property type="term" value="C:nucleus"/>
    <property type="evidence" value="ECO:0007669"/>
    <property type="project" value="TreeGrafter"/>
</dbReference>
<evidence type="ECO:0000256" key="4">
    <source>
        <dbReference type="ARBA" id="ARBA00022777"/>
    </source>
</evidence>
<evidence type="ECO:0000313" key="10">
    <source>
        <dbReference type="Proteomes" id="UP000717328"/>
    </source>
</evidence>
<reference evidence="9" key="2">
    <citation type="submission" date="2021-10" db="EMBL/GenBank/DDBJ databases">
        <title>Phylogenomics reveals ancestral predisposition of the termite-cultivated fungus Termitomyces towards a domesticated lifestyle.</title>
        <authorList>
            <person name="Auxier B."/>
            <person name="Grum-Grzhimaylo A."/>
            <person name="Cardenas M.E."/>
            <person name="Lodge J.D."/>
            <person name="Laessoe T."/>
            <person name="Pedersen O."/>
            <person name="Smith M.E."/>
            <person name="Kuyper T.W."/>
            <person name="Franco-Molano E.A."/>
            <person name="Baroni T.J."/>
            <person name="Aanen D.K."/>
        </authorList>
    </citation>
    <scope>NUCLEOTIDE SEQUENCE</scope>
    <source>
        <strain evidence="9">D49</strain>
    </source>
</reference>
<dbReference type="SMART" id="SM00220">
    <property type="entry name" value="S_TKc"/>
    <property type="match status" value="1"/>
</dbReference>
<evidence type="ECO:0000256" key="2">
    <source>
        <dbReference type="ARBA" id="ARBA00022679"/>
    </source>
</evidence>
<keyword evidence="10" id="KW-1185">Reference proteome</keyword>
<keyword evidence="1" id="KW-0723">Serine/threonine-protein kinase</keyword>
<keyword evidence="5 6" id="KW-0067">ATP-binding</keyword>
<dbReference type="GO" id="GO:0005524">
    <property type="term" value="F:ATP binding"/>
    <property type="evidence" value="ECO:0007669"/>
    <property type="project" value="UniProtKB-UniRule"/>
</dbReference>
<dbReference type="InterPro" id="IPR051175">
    <property type="entry name" value="CLK_kinases"/>
</dbReference>
<evidence type="ECO:0000256" key="1">
    <source>
        <dbReference type="ARBA" id="ARBA00022527"/>
    </source>
</evidence>
<proteinExistence type="predicted"/>
<dbReference type="PROSITE" id="PS00107">
    <property type="entry name" value="PROTEIN_KINASE_ATP"/>
    <property type="match status" value="1"/>
</dbReference>
<dbReference type="InterPro" id="IPR011009">
    <property type="entry name" value="Kinase-like_dom_sf"/>
</dbReference>
<dbReference type="GO" id="GO:0004674">
    <property type="term" value="F:protein serine/threonine kinase activity"/>
    <property type="evidence" value="ECO:0007669"/>
    <property type="project" value="UniProtKB-KW"/>
</dbReference>
<organism evidence="9 10">
    <name type="scientific">Sphagnurus paluster</name>
    <dbReference type="NCBI Taxonomy" id="117069"/>
    <lineage>
        <taxon>Eukaryota</taxon>
        <taxon>Fungi</taxon>
        <taxon>Dikarya</taxon>
        <taxon>Basidiomycota</taxon>
        <taxon>Agaricomycotina</taxon>
        <taxon>Agaricomycetes</taxon>
        <taxon>Agaricomycetidae</taxon>
        <taxon>Agaricales</taxon>
        <taxon>Tricholomatineae</taxon>
        <taxon>Lyophyllaceae</taxon>
        <taxon>Sphagnurus</taxon>
    </lineage>
</organism>
<evidence type="ECO:0000256" key="7">
    <source>
        <dbReference type="SAM" id="MobiDB-lite"/>
    </source>
</evidence>
<evidence type="ECO:0000313" key="9">
    <source>
        <dbReference type="EMBL" id="KAG5653378.1"/>
    </source>
</evidence>
<evidence type="ECO:0000256" key="6">
    <source>
        <dbReference type="PROSITE-ProRule" id="PRU10141"/>
    </source>
</evidence>
<sequence length="521" mass="58876">MLAHHYPHHPHNITNPGPSVMPTPPLTTRKRKRAHQYTVNYSEVQEVDSDGTLREVIVIEDTPPPPTMSPATTHNGAFSASYQPPMYSAPIRTRARAAAEAQGLSSSSSSAIVAPAPKKRKREHPEGVRAPAAKKPATASHQAQHAVHTKSFDSKTTAATDDASKGPCDDKEGHYIIVPDDIIHKRYRTVRLLGQGTFGKVVEAVDTETNNRVAIKIIRAIPKYRDASKIEVRVLQKLKERDPLNRNKCIHLLHWFDHRNHICLVSELLGMCVYDFLKENDFAPFPRHHIQSFARQLLGSVAFLHELHLIHTDLKPENILLVHNNYRTISIPVPNKRNAPPRMKRILESTDIRLIDFGSATFESEYHSTVVSTRHYRAPEIILGLGWSYPCDAYSLGCILVEFFTGIALFQTHDNLEHLAMMEVVMGKMSERFARAGARSKPEFFKEGAKLDWPKPKASRQSKKEVRATRPIAEVIPPNDIINRQFLNLVQRLLSFDPAQRITVREALNHPYFSLSIPEEI</sequence>
<evidence type="ECO:0000256" key="3">
    <source>
        <dbReference type="ARBA" id="ARBA00022741"/>
    </source>
</evidence>
<comment type="caution">
    <text evidence="9">The sequence shown here is derived from an EMBL/GenBank/DDBJ whole genome shotgun (WGS) entry which is preliminary data.</text>
</comment>
<dbReference type="Gene3D" id="1.10.510.10">
    <property type="entry name" value="Transferase(Phosphotransferase) domain 1"/>
    <property type="match status" value="1"/>
</dbReference>
<dbReference type="InterPro" id="IPR008271">
    <property type="entry name" value="Ser/Thr_kinase_AS"/>
</dbReference>
<accession>A0A9P7GNJ8</accession>
<dbReference type="InterPro" id="IPR000719">
    <property type="entry name" value="Prot_kinase_dom"/>
</dbReference>
<dbReference type="Proteomes" id="UP000717328">
    <property type="component" value="Unassembled WGS sequence"/>
</dbReference>
<dbReference type="Gene3D" id="3.30.200.20">
    <property type="entry name" value="Phosphorylase Kinase, domain 1"/>
    <property type="match status" value="1"/>
</dbReference>
<dbReference type="PANTHER" id="PTHR45646:SF11">
    <property type="entry name" value="SERINE_THREONINE-PROTEIN KINASE DOA"/>
    <property type="match status" value="1"/>
</dbReference>
<keyword evidence="2" id="KW-0808">Transferase</keyword>